<feature type="chain" id="PRO_5008904508" evidence="1">
    <location>
        <begin position="21"/>
        <end position="519"/>
    </location>
</feature>
<reference evidence="2 3" key="1">
    <citation type="journal article" date="2016" name="Genome Biol. Evol.">
        <title>Gene Family Evolution Reflects Adaptation to Soil Environmental Stressors in the Genome of the Collembolan Orchesella cincta.</title>
        <authorList>
            <person name="Faddeeva-Vakhrusheva A."/>
            <person name="Derks M.F."/>
            <person name="Anvar S.Y."/>
            <person name="Agamennone V."/>
            <person name="Suring W."/>
            <person name="Smit S."/>
            <person name="van Straalen N.M."/>
            <person name="Roelofs D."/>
        </authorList>
    </citation>
    <scope>NUCLEOTIDE SEQUENCE [LARGE SCALE GENOMIC DNA]</scope>
    <source>
        <tissue evidence="2">Mixed pool</tissue>
    </source>
</reference>
<name>A0A1D2MTH1_ORCCI</name>
<dbReference type="Proteomes" id="UP000094527">
    <property type="component" value="Unassembled WGS sequence"/>
</dbReference>
<evidence type="ECO:0000313" key="2">
    <source>
        <dbReference type="EMBL" id="ODM96377.1"/>
    </source>
</evidence>
<dbReference type="EMBL" id="LJIJ01000545">
    <property type="protein sequence ID" value="ODM96377.1"/>
    <property type="molecule type" value="Genomic_DNA"/>
</dbReference>
<accession>A0A1D2MTH1</accession>
<gene>
    <name evidence="2" type="ORF">Ocin01_10302</name>
</gene>
<organism evidence="2 3">
    <name type="scientific">Orchesella cincta</name>
    <name type="common">Springtail</name>
    <name type="synonym">Podura cincta</name>
    <dbReference type="NCBI Taxonomy" id="48709"/>
    <lineage>
        <taxon>Eukaryota</taxon>
        <taxon>Metazoa</taxon>
        <taxon>Ecdysozoa</taxon>
        <taxon>Arthropoda</taxon>
        <taxon>Hexapoda</taxon>
        <taxon>Collembola</taxon>
        <taxon>Entomobryomorpha</taxon>
        <taxon>Entomobryoidea</taxon>
        <taxon>Orchesellidae</taxon>
        <taxon>Orchesellinae</taxon>
        <taxon>Orchesella</taxon>
    </lineage>
</organism>
<protein>
    <submittedName>
        <fullName evidence="2">Uncharacterized protein</fullName>
    </submittedName>
</protein>
<sequence>MFKILQLIPILLALNHDTEAFGADKNSWNQEAFLWPGPKGKGIHVKFSDSPADWSDLYSLVASKGFYTLGKLCVRGTFILYESPLFEVKTPNAFHIMSGIGKCSVISDSTKSIQLVGSMGRIKSSSITFFEKPYFGSVAHPTIFNVGSRFFRKMEHTLSMITSGIIPWTIQLKNGTRFCLKPQFDPTERNPICLVRDLRLLIDNSETPETIENPQIVRATQGCRKEITEELVFRIQDCLYLDKKNHTGKRPGNIIARSDDVEGRTLSADGLCGGNEERAKNVFALYKAAITRNFEFPMFIGWHKLGKNAWKFDILDYIFSIVEDHVPEDLIPFSYMNKMREFFVSKWATAWEKTADTHQDTFSLSDKEYSTLIRLLKYCKRRPSWTSEFRRSWALIQTMDQFNNVTSEGFRYNPSRNIIVEFVWLAGHMVGSLCHLDYAYKLPFWALYFRAFLELYMLPIVPEWKIPQEATELIFGGIDHVLEYKKFAMFTSKVQKAISLIEPLDRPAGLFEKMVTASN</sequence>
<comment type="caution">
    <text evidence="2">The sequence shown here is derived from an EMBL/GenBank/DDBJ whole genome shotgun (WGS) entry which is preliminary data.</text>
</comment>
<proteinExistence type="predicted"/>
<keyword evidence="1" id="KW-0732">Signal</keyword>
<keyword evidence="3" id="KW-1185">Reference proteome</keyword>
<evidence type="ECO:0000313" key="3">
    <source>
        <dbReference type="Proteomes" id="UP000094527"/>
    </source>
</evidence>
<dbReference type="AlphaFoldDB" id="A0A1D2MTH1"/>
<evidence type="ECO:0000256" key="1">
    <source>
        <dbReference type="SAM" id="SignalP"/>
    </source>
</evidence>
<feature type="signal peptide" evidence="1">
    <location>
        <begin position="1"/>
        <end position="20"/>
    </location>
</feature>